<feature type="domain" description="Fibrinogen C-terminal" evidence="8">
    <location>
        <begin position="95"/>
        <end position="144"/>
    </location>
</feature>
<dbReference type="InterPro" id="IPR036056">
    <property type="entry name" value="Fibrinogen-like_C"/>
</dbReference>
<dbReference type="EMBL" id="JAIZAY010000005">
    <property type="protein sequence ID" value="KAJ8042205.1"/>
    <property type="molecule type" value="Genomic_DNA"/>
</dbReference>
<evidence type="ECO:0000259" key="8">
    <source>
        <dbReference type="PROSITE" id="PS51406"/>
    </source>
</evidence>
<evidence type="ECO:0000313" key="9">
    <source>
        <dbReference type="EMBL" id="KAJ8042205.1"/>
    </source>
</evidence>
<gene>
    <name evidence="9" type="ORF">HOLleu_13208</name>
</gene>
<proteinExistence type="predicted"/>
<evidence type="ECO:0000256" key="2">
    <source>
        <dbReference type="ARBA" id="ARBA00022525"/>
    </source>
</evidence>
<comment type="caution">
    <text evidence="9">The sequence shown here is derived from an EMBL/GenBank/DDBJ whole genome shotgun (WGS) entry which is preliminary data.</text>
</comment>
<dbReference type="Proteomes" id="UP001152320">
    <property type="component" value="Chromosome 5"/>
</dbReference>
<sequence>MKCKMEGAVLKIFVCLLFKGFTFAAGQAGNTVGADPPSVPVCPSTVYNPVNSITVNACCNKSEEYDKLEEQMTELNEALNSLISELQNGEFCSSNEPPSVAADCYEIQQKGGTTSQVYTIKPENSPPFEVYCDMDTDGGGWTVF</sequence>
<dbReference type="Gene3D" id="3.90.215.10">
    <property type="entry name" value="Gamma Fibrinogen, chain A, domain 1"/>
    <property type="match status" value="1"/>
</dbReference>
<keyword evidence="5" id="KW-1015">Disulfide bond</keyword>
<organism evidence="9 10">
    <name type="scientific">Holothuria leucospilota</name>
    <name type="common">Black long sea cucumber</name>
    <name type="synonym">Mertensiothuria leucospilota</name>
    <dbReference type="NCBI Taxonomy" id="206669"/>
    <lineage>
        <taxon>Eukaryota</taxon>
        <taxon>Metazoa</taxon>
        <taxon>Echinodermata</taxon>
        <taxon>Eleutherozoa</taxon>
        <taxon>Echinozoa</taxon>
        <taxon>Holothuroidea</taxon>
        <taxon>Aspidochirotacea</taxon>
        <taxon>Aspidochirotida</taxon>
        <taxon>Holothuriidae</taxon>
        <taxon>Holothuria</taxon>
    </lineage>
</organism>
<dbReference type="InterPro" id="IPR014716">
    <property type="entry name" value="Fibrinogen_a/b/g_C_1"/>
</dbReference>
<feature type="chain" id="PRO_5040365888" evidence="7">
    <location>
        <begin position="25"/>
        <end position="144"/>
    </location>
</feature>
<protein>
    <submittedName>
        <fullName evidence="9">Fibrinogen beta chain</fullName>
    </submittedName>
</protein>
<evidence type="ECO:0000256" key="3">
    <source>
        <dbReference type="ARBA" id="ARBA00022729"/>
    </source>
</evidence>
<dbReference type="InterPro" id="IPR037579">
    <property type="entry name" value="FIB_ANG-like"/>
</dbReference>
<dbReference type="PANTHER" id="PTHR47221">
    <property type="entry name" value="FIBRINOGEN ALPHA CHAIN"/>
    <property type="match status" value="1"/>
</dbReference>
<feature type="signal peptide" evidence="7">
    <location>
        <begin position="1"/>
        <end position="24"/>
    </location>
</feature>
<dbReference type="NCBIfam" id="NF040941">
    <property type="entry name" value="GGGWT_bact"/>
    <property type="match status" value="1"/>
</dbReference>
<comment type="subcellular location">
    <subcellularLocation>
        <location evidence="1">Secreted</location>
    </subcellularLocation>
</comment>
<accession>A0A9Q1CC41</accession>
<dbReference type="GO" id="GO:0005201">
    <property type="term" value="F:extracellular matrix structural constituent"/>
    <property type="evidence" value="ECO:0007669"/>
    <property type="project" value="TreeGrafter"/>
</dbReference>
<dbReference type="Pfam" id="PF00147">
    <property type="entry name" value="Fibrinogen_C"/>
    <property type="match status" value="1"/>
</dbReference>
<dbReference type="InterPro" id="IPR002181">
    <property type="entry name" value="Fibrinogen_a/b/g_C_dom"/>
</dbReference>
<dbReference type="OrthoDB" id="10072423at2759"/>
<keyword evidence="2" id="KW-0964">Secreted</keyword>
<dbReference type="GO" id="GO:0034116">
    <property type="term" value="P:positive regulation of heterotypic cell-cell adhesion"/>
    <property type="evidence" value="ECO:0007669"/>
    <property type="project" value="TreeGrafter"/>
</dbReference>
<keyword evidence="10" id="KW-1185">Reference proteome</keyword>
<dbReference type="AlphaFoldDB" id="A0A9Q1CC41"/>
<keyword evidence="6" id="KW-0325">Glycoprotein</keyword>
<evidence type="ECO:0000256" key="1">
    <source>
        <dbReference type="ARBA" id="ARBA00004613"/>
    </source>
</evidence>
<evidence type="ECO:0000256" key="5">
    <source>
        <dbReference type="ARBA" id="ARBA00023157"/>
    </source>
</evidence>
<keyword evidence="4" id="KW-0175">Coiled coil</keyword>
<evidence type="ECO:0000313" key="10">
    <source>
        <dbReference type="Proteomes" id="UP001152320"/>
    </source>
</evidence>
<reference evidence="9" key="1">
    <citation type="submission" date="2021-10" db="EMBL/GenBank/DDBJ databases">
        <title>Tropical sea cucumber genome reveals ecological adaptation and Cuvierian tubules defense mechanism.</title>
        <authorList>
            <person name="Chen T."/>
        </authorList>
    </citation>
    <scope>NUCLEOTIDE SEQUENCE</scope>
    <source>
        <strain evidence="9">Nanhai2018</strain>
        <tissue evidence="9">Muscle</tissue>
    </source>
</reference>
<dbReference type="GO" id="GO:0005577">
    <property type="term" value="C:fibrinogen complex"/>
    <property type="evidence" value="ECO:0007669"/>
    <property type="project" value="TreeGrafter"/>
</dbReference>
<name>A0A9Q1CC41_HOLLE</name>
<keyword evidence="3 7" id="KW-0732">Signal</keyword>
<dbReference type="SUPFAM" id="SSF56496">
    <property type="entry name" value="Fibrinogen C-terminal domain-like"/>
    <property type="match status" value="1"/>
</dbReference>
<evidence type="ECO:0000256" key="7">
    <source>
        <dbReference type="SAM" id="SignalP"/>
    </source>
</evidence>
<dbReference type="PANTHER" id="PTHR47221:SF6">
    <property type="entry name" value="FIBRINOGEN ALPHA CHAIN"/>
    <property type="match status" value="1"/>
</dbReference>
<dbReference type="PROSITE" id="PS51406">
    <property type="entry name" value="FIBRINOGEN_C_2"/>
    <property type="match status" value="1"/>
</dbReference>
<evidence type="ECO:0000256" key="6">
    <source>
        <dbReference type="ARBA" id="ARBA00023180"/>
    </source>
</evidence>
<dbReference type="GO" id="GO:0030674">
    <property type="term" value="F:protein-macromolecule adaptor activity"/>
    <property type="evidence" value="ECO:0007669"/>
    <property type="project" value="TreeGrafter"/>
</dbReference>
<evidence type="ECO:0000256" key="4">
    <source>
        <dbReference type="ARBA" id="ARBA00023054"/>
    </source>
</evidence>